<evidence type="ECO:0000313" key="1">
    <source>
        <dbReference type="EMBL" id="GAA2996084.1"/>
    </source>
</evidence>
<protein>
    <submittedName>
        <fullName evidence="1">Uncharacterized protein</fullName>
    </submittedName>
</protein>
<evidence type="ECO:0000313" key="2">
    <source>
        <dbReference type="Proteomes" id="UP001499930"/>
    </source>
</evidence>
<dbReference type="RefSeq" id="WP_344890438.1">
    <property type="nucleotide sequence ID" value="NZ_BAAAWD010000006.1"/>
</dbReference>
<sequence length="64" mass="7188">MRVILHGTPAEIEGLPFRRLRTPNGSDLAEVTLIVDLDTACLRRHPYNDACRIIADVVSREEAM</sequence>
<accession>A0ABN3XTT0</accession>
<name>A0ABN3XTT0_9ACTN</name>
<dbReference type="EMBL" id="BAAAWD010000006">
    <property type="protein sequence ID" value="GAA2996084.1"/>
    <property type="molecule type" value="Genomic_DNA"/>
</dbReference>
<keyword evidence="2" id="KW-1185">Reference proteome</keyword>
<reference evidence="1 2" key="1">
    <citation type="journal article" date="2019" name="Int. J. Syst. Evol. Microbiol.">
        <title>The Global Catalogue of Microorganisms (GCM) 10K type strain sequencing project: providing services to taxonomists for standard genome sequencing and annotation.</title>
        <authorList>
            <consortium name="The Broad Institute Genomics Platform"/>
            <consortium name="The Broad Institute Genome Sequencing Center for Infectious Disease"/>
            <person name="Wu L."/>
            <person name="Ma J."/>
        </authorList>
    </citation>
    <scope>NUCLEOTIDE SEQUENCE [LARGE SCALE GENOMIC DNA]</scope>
    <source>
        <strain evidence="1 2">JCM 3106</strain>
    </source>
</reference>
<dbReference type="Proteomes" id="UP001499930">
    <property type="component" value="Unassembled WGS sequence"/>
</dbReference>
<gene>
    <name evidence="1" type="ORF">GCM10017559_15720</name>
</gene>
<proteinExistence type="predicted"/>
<organism evidence="1 2">
    <name type="scientific">Streptosporangium longisporum</name>
    <dbReference type="NCBI Taxonomy" id="46187"/>
    <lineage>
        <taxon>Bacteria</taxon>
        <taxon>Bacillati</taxon>
        <taxon>Actinomycetota</taxon>
        <taxon>Actinomycetes</taxon>
        <taxon>Streptosporangiales</taxon>
        <taxon>Streptosporangiaceae</taxon>
        <taxon>Streptosporangium</taxon>
    </lineage>
</organism>
<comment type="caution">
    <text evidence="1">The sequence shown here is derived from an EMBL/GenBank/DDBJ whole genome shotgun (WGS) entry which is preliminary data.</text>
</comment>